<dbReference type="EMBL" id="CAJVPU010026167">
    <property type="protein sequence ID" value="CAG8698881.1"/>
    <property type="molecule type" value="Genomic_DNA"/>
</dbReference>
<dbReference type="Proteomes" id="UP000789702">
    <property type="component" value="Unassembled WGS sequence"/>
</dbReference>
<comment type="caution">
    <text evidence="1">The sequence shown here is derived from an EMBL/GenBank/DDBJ whole genome shotgun (WGS) entry which is preliminary data.</text>
</comment>
<feature type="non-terminal residue" evidence="1">
    <location>
        <position position="1"/>
    </location>
</feature>
<gene>
    <name evidence="1" type="ORF">DHETER_LOCUS11652</name>
</gene>
<reference evidence="1" key="1">
    <citation type="submission" date="2021-06" db="EMBL/GenBank/DDBJ databases">
        <authorList>
            <person name="Kallberg Y."/>
            <person name="Tangrot J."/>
            <person name="Rosling A."/>
        </authorList>
    </citation>
    <scope>NUCLEOTIDE SEQUENCE</scope>
    <source>
        <strain evidence="1">IL203A</strain>
    </source>
</reference>
<accession>A0ACA9PB28</accession>
<evidence type="ECO:0000313" key="1">
    <source>
        <dbReference type="EMBL" id="CAG8698881.1"/>
    </source>
</evidence>
<evidence type="ECO:0000313" key="2">
    <source>
        <dbReference type="Proteomes" id="UP000789702"/>
    </source>
</evidence>
<feature type="non-terminal residue" evidence="1">
    <location>
        <position position="45"/>
    </location>
</feature>
<protein>
    <submittedName>
        <fullName evidence="1">10563_t:CDS:1</fullName>
    </submittedName>
</protein>
<proteinExistence type="predicted"/>
<organism evidence="1 2">
    <name type="scientific">Dentiscutata heterogama</name>
    <dbReference type="NCBI Taxonomy" id="1316150"/>
    <lineage>
        <taxon>Eukaryota</taxon>
        <taxon>Fungi</taxon>
        <taxon>Fungi incertae sedis</taxon>
        <taxon>Mucoromycota</taxon>
        <taxon>Glomeromycotina</taxon>
        <taxon>Glomeromycetes</taxon>
        <taxon>Diversisporales</taxon>
        <taxon>Gigasporaceae</taxon>
        <taxon>Dentiscutata</taxon>
    </lineage>
</organism>
<keyword evidence="2" id="KW-1185">Reference proteome</keyword>
<name>A0ACA9PB28_9GLOM</name>
<sequence>YDRMRSKERFCYFNDTDDIWDEIKKELEGHVELVLYESILVNLIG</sequence>